<accession>A0A6B0SG92</accession>
<dbReference type="InterPro" id="IPR000515">
    <property type="entry name" value="MetI-like"/>
</dbReference>
<comment type="caution">
    <text evidence="9">The sequence shown here is derived from an EMBL/GenBank/DDBJ whole genome shotgun (WGS) entry which is preliminary data.</text>
</comment>
<evidence type="ECO:0000313" key="9">
    <source>
        <dbReference type="EMBL" id="MXR20755.1"/>
    </source>
</evidence>
<dbReference type="GO" id="GO:0055085">
    <property type="term" value="P:transmembrane transport"/>
    <property type="evidence" value="ECO:0007669"/>
    <property type="project" value="InterPro"/>
</dbReference>
<keyword evidence="2 7" id="KW-0813">Transport</keyword>
<dbReference type="Pfam" id="PF00528">
    <property type="entry name" value="BPD_transp_1"/>
    <property type="match status" value="1"/>
</dbReference>
<sequence length="337" mass="36648">MSFVAYVGRRTLFALLAVYLVVTATFAVVALTPDTKLGGQIGAMERAGVPQEEIDAFVEEYREQRGLDDPLHVRYAGWLVDVSTLDFGHSYTLDTPVSDALWPAIQRTAFYTGPAIVFALLLGTLFGALSGALPGGVPDWVTRVTTYALAGVPLFVGAFLYLDPYLGSTDWLRLLRWDSAVFYSRGNVVNPNEGMWPTSEPLRFLVPAAVFAVSLIGWQLRYVRTAFLERSGDESVKLHRAKGAGRLRTARHVLRNAAIPIVSASLSELLAVVLLNLFVVEAVFGIEGVAALNMVAVRTRDMPLIIGTSLVLALGGILASYVQDVLYGFLDPRIRAG</sequence>
<keyword evidence="10" id="KW-1185">Reference proteome</keyword>
<comment type="subcellular location">
    <subcellularLocation>
        <location evidence="1 7">Cell membrane</location>
        <topology evidence="1 7">Multi-pass membrane protein</topology>
    </subcellularLocation>
</comment>
<feature type="transmembrane region" description="Helical" evidence="7">
    <location>
        <begin position="257"/>
        <end position="284"/>
    </location>
</feature>
<feature type="transmembrane region" description="Helical" evidence="7">
    <location>
        <begin position="12"/>
        <end position="31"/>
    </location>
</feature>
<keyword evidence="4 7" id="KW-0812">Transmembrane</keyword>
<evidence type="ECO:0000256" key="6">
    <source>
        <dbReference type="ARBA" id="ARBA00023136"/>
    </source>
</evidence>
<dbReference type="PANTHER" id="PTHR43163">
    <property type="entry name" value="DIPEPTIDE TRANSPORT SYSTEM PERMEASE PROTEIN DPPB-RELATED"/>
    <property type="match status" value="1"/>
</dbReference>
<dbReference type="Proteomes" id="UP000471521">
    <property type="component" value="Unassembled WGS sequence"/>
</dbReference>
<name>A0A6B0SG92_9EURY</name>
<dbReference type="PROSITE" id="PS50928">
    <property type="entry name" value="ABC_TM1"/>
    <property type="match status" value="1"/>
</dbReference>
<dbReference type="PANTHER" id="PTHR43163:SF9">
    <property type="entry name" value="ABC TRANSPORTER PERMEASE PROTEIN"/>
    <property type="match status" value="1"/>
</dbReference>
<dbReference type="AlphaFoldDB" id="A0A6B0SG92"/>
<evidence type="ECO:0000256" key="3">
    <source>
        <dbReference type="ARBA" id="ARBA00022475"/>
    </source>
</evidence>
<evidence type="ECO:0000256" key="1">
    <source>
        <dbReference type="ARBA" id="ARBA00004651"/>
    </source>
</evidence>
<proteinExistence type="inferred from homology"/>
<gene>
    <name evidence="9" type="ORF">GRX66_09125</name>
</gene>
<dbReference type="InterPro" id="IPR035906">
    <property type="entry name" value="MetI-like_sf"/>
</dbReference>
<evidence type="ECO:0000313" key="10">
    <source>
        <dbReference type="Proteomes" id="UP000471521"/>
    </source>
</evidence>
<protein>
    <submittedName>
        <fullName evidence="9">ABC transporter permease subunit</fullName>
    </submittedName>
</protein>
<keyword evidence="6 7" id="KW-0472">Membrane</keyword>
<dbReference type="RefSeq" id="WP_325064024.1">
    <property type="nucleotide sequence ID" value="NZ_WUUU01000061.1"/>
</dbReference>
<evidence type="ECO:0000256" key="5">
    <source>
        <dbReference type="ARBA" id="ARBA00022989"/>
    </source>
</evidence>
<feature type="transmembrane region" description="Helical" evidence="7">
    <location>
        <begin position="304"/>
        <end position="330"/>
    </location>
</feature>
<feature type="domain" description="ABC transmembrane type-1" evidence="8">
    <location>
        <begin position="105"/>
        <end position="323"/>
    </location>
</feature>
<keyword evidence="3" id="KW-1003">Cell membrane</keyword>
<organism evidence="9 10">
    <name type="scientific">Halobacterium bonnevillei</name>
    <dbReference type="NCBI Taxonomy" id="2692200"/>
    <lineage>
        <taxon>Archaea</taxon>
        <taxon>Methanobacteriati</taxon>
        <taxon>Methanobacteriota</taxon>
        <taxon>Stenosarchaea group</taxon>
        <taxon>Halobacteria</taxon>
        <taxon>Halobacteriales</taxon>
        <taxon>Halobacteriaceae</taxon>
        <taxon>Halobacterium</taxon>
    </lineage>
</organism>
<feature type="transmembrane region" description="Helical" evidence="7">
    <location>
        <begin position="144"/>
        <end position="162"/>
    </location>
</feature>
<evidence type="ECO:0000256" key="7">
    <source>
        <dbReference type="RuleBase" id="RU363032"/>
    </source>
</evidence>
<comment type="similarity">
    <text evidence="7">Belongs to the binding-protein-dependent transport system permease family.</text>
</comment>
<dbReference type="CDD" id="cd06261">
    <property type="entry name" value="TM_PBP2"/>
    <property type="match status" value="1"/>
</dbReference>
<feature type="transmembrane region" description="Helical" evidence="7">
    <location>
        <begin position="109"/>
        <end position="132"/>
    </location>
</feature>
<dbReference type="Gene3D" id="1.10.3720.10">
    <property type="entry name" value="MetI-like"/>
    <property type="match status" value="1"/>
</dbReference>
<feature type="transmembrane region" description="Helical" evidence="7">
    <location>
        <begin position="202"/>
        <end position="220"/>
    </location>
</feature>
<dbReference type="EMBL" id="WUUU01000061">
    <property type="protein sequence ID" value="MXR20755.1"/>
    <property type="molecule type" value="Genomic_DNA"/>
</dbReference>
<dbReference type="GO" id="GO:0005886">
    <property type="term" value="C:plasma membrane"/>
    <property type="evidence" value="ECO:0007669"/>
    <property type="project" value="UniProtKB-SubCell"/>
</dbReference>
<keyword evidence="5 7" id="KW-1133">Transmembrane helix</keyword>
<reference evidence="9 10" key="1">
    <citation type="submission" date="2019-12" db="EMBL/GenBank/DDBJ databases">
        <title>Isolation and characterization of three novel carbon monoxide-oxidizing members of Halobacteria from salione crusts and soils.</title>
        <authorList>
            <person name="Myers M.R."/>
            <person name="King G.M."/>
        </authorList>
    </citation>
    <scope>NUCLEOTIDE SEQUENCE [LARGE SCALE GENOMIC DNA]</scope>
    <source>
        <strain evidence="9 10">PCN9</strain>
    </source>
</reference>
<evidence type="ECO:0000259" key="8">
    <source>
        <dbReference type="PROSITE" id="PS50928"/>
    </source>
</evidence>
<evidence type="ECO:0000256" key="2">
    <source>
        <dbReference type="ARBA" id="ARBA00022448"/>
    </source>
</evidence>
<dbReference type="SUPFAM" id="SSF161098">
    <property type="entry name" value="MetI-like"/>
    <property type="match status" value="1"/>
</dbReference>
<evidence type="ECO:0000256" key="4">
    <source>
        <dbReference type="ARBA" id="ARBA00022692"/>
    </source>
</evidence>